<dbReference type="PROSITE" id="PS50195">
    <property type="entry name" value="PX"/>
    <property type="match status" value="1"/>
</dbReference>
<keyword evidence="2" id="KW-0677">Repeat</keyword>
<dbReference type="InterPro" id="IPR001683">
    <property type="entry name" value="PX_dom"/>
</dbReference>
<dbReference type="GO" id="GO:0051130">
    <property type="term" value="P:positive regulation of cellular component organization"/>
    <property type="evidence" value="ECO:0007669"/>
    <property type="project" value="UniProtKB-ARBA"/>
</dbReference>
<dbReference type="SUPFAM" id="SSF50044">
    <property type="entry name" value="SH3-domain"/>
    <property type="match status" value="2"/>
</dbReference>
<dbReference type="eggNOG" id="KOG4773">
    <property type="taxonomic scope" value="Eukaryota"/>
</dbReference>
<feature type="domain" description="SH3" evidence="5">
    <location>
        <begin position="152"/>
        <end position="214"/>
    </location>
</feature>
<dbReference type="CDD" id="cd11879">
    <property type="entry name" value="SH3_Bem1p_2"/>
    <property type="match status" value="1"/>
</dbReference>
<dbReference type="OrthoDB" id="548867at2759"/>
<dbReference type="SUPFAM" id="SSF64268">
    <property type="entry name" value="PX domain"/>
    <property type="match status" value="1"/>
</dbReference>
<evidence type="ECO:0000256" key="3">
    <source>
        <dbReference type="PROSITE-ProRule" id="PRU00192"/>
    </source>
</evidence>
<evidence type="ECO:0000313" key="8">
    <source>
        <dbReference type="Proteomes" id="UP000018144"/>
    </source>
</evidence>
<feature type="region of interest" description="Disordered" evidence="4">
    <location>
        <begin position="98"/>
        <end position="130"/>
    </location>
</feature>
<dbReference type="GO" id="GO:0060090">
    <property type="term" value="F:molecular adaptor activity"/>
    <property type="evidence" value="ECO:0007669"/>
    <property type="project" value="UniProtKB-ARBA"/>
</dbReference>
<dbReference type="InterPro" id="IPR035550">
    <property type="entry name" value="Bem1/Scd2_PX"/>
</dbReference>
<feature type="compositionally biased region" description="Low complexity" evidence="4">
    <location>
        <begin position="290"/>
        <end position="304"/>
    </location>
</feature>
<dbReference type="GO" id="GO:0035091">
    <property type="term" value="F:phosphatidylinositol binding"/>
    <property type="evidence" value="ECO:0007669"/>
    <property type="project" value="InterPro"/>
</dbReference>
<dbReference type="InterPro" id="IPR001452">
    <property type="entry name" value="SH3_domain"/>
</dbReference>
<sequence>MMKNIRRSIKGDRSQHSSGPKHISITPKSALTINPPKKVIRAIERYVPTSETELGFEKGDFFHVIGNENDNEWYEACNPATGARGFVPVPFFQVIGKNERDSDSSSPLTPFGSHYHTERYTSDKDSGYSERATMLPDRSSTMTTRGGGGKGGAPLYGVVLYDFNAERPDELEAKTGEPIIVIAQSNDEWFVAKPIGRLGGPGLIPVEYIEIRDMVTGKAVEDPKAAVARAGVPKVEEWKKMAAEYKNSSIALGTFDEEGAPTKSPSETNSNRNTLQPYTTNSSHGSQDMSNGNNRQSRGSSSQGPLSAPITASVDSYNFENGRYWYMVNATMEDGRSWSLCRFYEDFYDFQIALLDEFKEEAGHTGHPRKLPYMPGPVTYVTDTISAARKQSLDEYIKKLLSMAPYISKCRLVKLLFAPRPGDIETTHYRGSQQLSGPDGNRRSQASQLSSDSSREPSRQSSAHNLNGSSGNGYPGLSAPPPRTSGSMRGTNGIAQAQQVHYRSPSDLQPPRMMRNDSAMSSMSGQFVKIKIEYQDEMFAVRLPVDATFQMLQAKLNERLGTANLSSIQYKDEASAQVLDMANDADFSQAISRNPKLKLFVS</sequence>
<dbReference type="SMART" id="SM00312">
    <property type="entry name" value="PX"/>
    <property type="match status" value="1"/>
</dbReference>
<dbReference type="CDD" id="cd06890">
    <property type="entry name" value="PX_Bem1p"/>
    <property type="match status" value="1"/>
</dbReference>
<dbReference type="Pfam" id="PF00787">
    <property type="entry name" value="PX"/>
    <property type="match status" value="1"/>
</dbReference>
<feature type="domain" description="SH3" evidence="5">
    <location>
        <begin position="35"/>
        <end position="97"/>
    </location>
</feature>
<organism evidence="7 8">
    <name type="scientific">Pyronema omphalodes (strain CBS 100304)</name>
    <name type="common">Pyronema confluens</name>
    <dbReference type="NCBI Taxonomy" id="1076935"/>
    <lineage>
        <taxon>Eukaryota</taxon>
        <taxon>Fungi</taxon>
        <taxon>Dikarya</taxon>
        <taxon>Ascomycota</taxon>
        <taxon>Pezizomycotina</taxon>
        <taxon>Pezizomycetes</taxon>
        <taxon>Pezizales</taxon>
        <taxon>Pyronemataceae</taxon>
        <taxon>Pyronema</taxon>
    </lineage>
</organism>
<feature type="compositionally biased region" description="Basic and acidic residues" evidence="4">
    <location>
        <begin position="115"/>
        <end position="128"/>
    </location>
</feature>
<evidence type="ECO:0000256" key="2">
    <source>
        <dbReference type="ARBA" id="ARBA00022737"/>
    </source>
</evidence>
<dbReference type="InterPro" id="IPR035549">
    <property type="entry name" value="Bem1/Scd2_SH3_2"/>
</dbReference>
<evidence type="ECO:0000259" key="6">
    <source>
        <dbReference type="PROSITE" id="PS50195"/>
    </source>
</evidence>
<reference evidence="7 8" key="1">
    <citation type="journal article" date="2013" name="PLoS Genet.">
        <title>The genome and development-dependent transcriptomes of Pyronema confluens: a window into fungal evolution.</title>
        <authorList>
            <person name="Traeger S."/>
            <person name="Altegoer F."/>
            <person name="Freitag M."/>
            <person name="Gabaldon T."/>
            <person name="Kempken F."/>
            <person name="Kumar A."/>
            <person name="Marcet-Houben M."/>
            <person name="Poggeler S."/>
            <person name="Stajich J.E."/>
            <person name="Nowrousian M."/>
        </authorList>
    </citation>
    <scope>NUCLEOTIDE SEQUENCE [LARGE SCALE GENOMIC DNA]</scope>
    <source>
        <strain evidence="8">CBS 100304</strain>
        <tissue evidence="7">Vegetative mycelium</tissue>
    </source>
</reference>
<feature type="compositionally biased region" description="Polar residues" evidence="4">
    <location>
        <begin position="263"/>
        <end position="289"/>
    </location>
</feature>
<dbReference type="GO" id="GO:1902494">
    <property type="term" value="C:catalytic complex"/>
    <property type="evidence" value="ECO:0007669"/>
    <property type="project" value="UniProtKB-ARBA"/>
</dbReference>
<dbReference type="CDD" id="cd11878">
    <property type="entry name" value="SH3_Bem1p_1"/>
    <property type="match status" value="1"/>
</dbReference>
<evidence type="ECO:0000259" key="5">
    <source>
        <dbReference type="PROSITE" id="PS50002"/>
    </source>
</evidence>
<dbReference type="Proteomes" id="UP000018144">
    <property type="component" value="Unassembled WGS sequence"/>
</dbReference>
<dbReference type="PANTHER" id="PTHR15706:SF2">
    <property type="entry name" value="SH3 AND PX DOMAIN-CONTAINING PROTEIN 2A"/>
    <property type="match status" value="1"/>
</dbReference>
<dbReference type="FunFam" id="3.30.1520.10:FF:000041">
    <property type="entry name" value="Protein kinase activator Bem1"/>
    <property type="match status" value="1"/>
</dbReference>
<dbReference type="InterPro" id="IPR051228">
    <property type="entry name" value="NADPH_Oxidase/PX-Domain"/>
</dbReference>
<proteinExistence type="predicted"/>
<dbReference type="Gene3D" id="2.30.30.40">
    <property type="entry name" value="SH3 Domains"/>
    <property type="match status" value="2"/>
</dbReference>
<dbReference type="GO" id="GO:0030427">
    <property type="term" value="C:site of polarized growth"/>
    <property type="evidence" value="ECO:0007669"/>
    <property type="project" value="UniProtKB-ARBA"/>
</dbReference>
<dbReference type="STRING" id="1076935.U4L1K7"/>
<evidence type="ECO:0000256" key="1">
    <source>
        <dbReference type="ARBA" id="ARBA00022443"/>
    </source>
</evidence>
<evidence type="ECO:0000313" key="7">
    <source>
        <dbReference type="EMBL" id="CCX09752.1"/>
    </source>
</evidence>
<dbReference type="SUPFAM" id="SSF54277">
    <property type="entry name" value="CAD &amp; PB1 domains"/>
    <property type="match status" value="1"/>
</dbReference>
<dbReference type="SMART" id="SM00326">
    <property type="entry name" value="SH3"/>
    <property type="match status" value="2"/>
</dbReference>
<feature type="compositionally biased region" description="Low complexity" evidence="4">
    <location>
        <begin position="443"/>
        <end position="452"/>
    </location>
</feature>
<dbReference type="InterPro" id="IPR036028">
    <property type="entry name" value="SH3-like_dom_sf"/>
</dbReference>
<dbReference type="Pfam" id="PF07653">
    <property type="entry name" value="SH3_2"/>
    <property type="match status" value="1"/>
</dbReference>
<dbReference type="Gene3D" id="3.10.20.90">
    <property type="entry name" value="Phosphatidylinositol 3-kinase Catalytic Subunit, Chain A, domain 1"/>
    <property type="match status" value="1"/>
</dbReference>
<dbReference type="GO" id="GO:0005938">
    <property type="term" value="C:cell cortex"/>
    <property type="evidence" value="ECO:0007669"/>
    <property type="project" value="UniProtKB-ARBA"/>
</dbReference>
<evidence type="ECO:0000256" key="4">
    <source>
        <dbReference type="SAM" id="MobiDB-lite"/>
    </source>
</evidence>
<protein>
    <submittedName>
        <fullName evidence="7">Similar to Protein scd2/ral3 acc. no. P40996</fullName>
    </submittedName>
</protein>
<dbReference type="EMBL" id="HF935495">
    <property type="protein sequence ID" value="CCX09752.1"/>
    <property type="molecule type" value="Genomic_DNA"/>
</dbReference>
<gene>
    <name evidence="7" type="ORF">PCON_09345</name>
</gene>
<dbReference type="FunFam" id="2.30.30.40:FF:000093">
    <property type="entry name" value="Protein kinase activator Bem1"/>
    <property type="match status" value="1"/>
</dbReference>
<accession>U4L1K7</accession>
<keyword evidence="1 3" id="KW-0728">SH3 domain</keyword>
<feature type="region of interest" description="Disordered" evidence="4">
    <location>
        <begin position="254"/>
        <end position="308"/>
    </location>
</feature>
<feature type="domain" description="PX" evidence="6">
    <location>
        <begin position="304"/>
        <end position="424"/>
    </location>
</feature>
<keyword evidence="8" id="KW-1185">Reference proteome</keyword>
<dbReference type="InterPro" id="IPR036871">
    <property type="entry name" value="PX_dom_sf"/>
</dbReference>
<feature type="region of interest" description="Disordered" evidence="4">
    <location>
        <begin position="427"/>
        <end position="490"/>
    </location>
</feature>
<dbReference type="PROSITE" id="PS50002">
    <property type="entry name" value="SH3"/>
    <property type="match status" value="2"/>
</dbReference>
<dbReference type="AlphaFoldDB" id="U4L1K7"/>
<dbReference type="InterPro" id="IPR035548">
    <property type="entry name" value="Bem1/Scd2_SH3_1"/>
</dbReference>
<dbReference type="Pfam" id="PF00018">
    <property type="entry name" value="SH3_1"/>
    <property type="match status" value="1"/>
</dbReference>
<name>U4L1K7_PYROM</name>
<dbReference type="PANTHER" id="PTHR15706">
    <property type="entry name" value="SH3 MULTIPLE DOMAIN"/>
    <property type="match status" value="1"/>
</dbReference>
<feature type="region of interest" description="Disordered" evidence="4">
    <location>
        <begin position="1"/>
        <end position="28"/>
    </location>
</feature>
<dbReference type="Gene3D" id="3.30.1520.10">
    <property type="entry name" value="Phox-like domain"/>
    <property type="match status" value="1"/>
</dbReference>
<dbReference type="OMA" id="FICAHHN"/>